<reference evidence="2 3" key="1">
    <citation type="journal article" date="2019" name="Appl. Microbiol. Biotechnol.">
        <title>Genome sequence of Isaria javanica and comparative genome analysis insights into family S53 peptidase evolution in fungal entomopathogens.</title>
        <authorList>
            <person name="Lin R."/>
            <person name="Zhang X."/>
            <person name="Xin B."/>
            <person name="Zou M."/>
            <person name="Gao Y."/>
            <person name="Qin F."/>
            <person name="Hu Q."/>
            <person name="Xie B."/>
            <person name="Cheng X."/>
        </authorList>
    </citation>
    <scope>NUCLEOTIDE SEQUENCE [LARGE SCALE GENOMIC DNA]</scope>
    <source>
        <strain evidence="2 3">IJ1G</strain>
    </source>
</reference>
<comment type="caution">
    <text evidence="2">The sequence shown here is derived from an EMBL/GenBank/DDBJ whole genome shotgun (WGS) entry which is preliminary data.</text>
</comment>
<evidence type="ECO:0000256" key="1">
    <source>
        <dbReference type="SAM" id="MobiDB-lite"/>
    </source>
</evidence>
<evidence type="ECO:0000313" key="3">
    <source>
        <dbReference type="Proteomes" id="UP000315783"/>
    </source>
</evidence>
<organism evidence="2 3">
    <name type="scientific">Cordyceps javanica</name>
    <dbReference type="NCBI Taxonomy" id="43265"/>
    <lineage>
        <taxon>Eukaryota</taxon>
        <taxon>Fungi</taxon>
        <taxon>Dikarya</taxon>
        <taxon>Ascomycota</taxon>
        <taxon>Pezizomycotina</taxon>
        <taxon>Sordariomycetes</taxon>
        <taxon>Hypocreomycetidae</taxon>
        <taxon>Hypocreales</taxon>
        <taxon>Cordycipitaceae</taxon>
        <taxon>Cordyceps</taxon>
    </lineage>
</organism>
<accession>A0A545VV01</accession>
<dbReference type="AlphaFoldDB" id="A0A545VV01"/>
<evidence type="ECO:0000313" key="2">
    <source>
        <dbReference type="EMBL" id="TQV95251.1"/>
    </source>
</evidence>
<name>A0A545VV01_9HYPO</name>
<dbReference type="Proteomes" id="UP000315783">
    <property type="component" value="Unassembled WGS sequence"/>
</dbReference>
<proteinExistence type="predicted"/>
<dbReference type="EMBL" id="SPUK01000008">
    <property type="protein sequence ID" value="TQV95251.1"/>
    <property type="molecule type" value="Genomic_DNA"/>
</dbReference>
<feature type="region of interest" description="Disordered" evidence="1">
    <location>
        <begin position="1"/>
        <end position="53"/>
    </location>
</feature>
<protein>
    <submittedName>
        <fullName evidence="2">Uncharacterized protein</fullName>
    </submittedName>
</protein>
<gene>
    <name evidence="2" type="ORF">IF1G_06238</name>
</gene>
<keyword evidence="3" id="KW-1185">Reference proteome</keyword>
<sequence length="53" mass="6013">MDEVVHSMLSRDALQYPQPAQMTGPDKRRSRSFNTVKGEEGEGRAQGYIWSDV</sequence>